<gene>
    <name evidence="1" type="ORF">J2X05_000862</name>
</gene>
<sequence>MISQLDDFPAGAHYVCLGKRCLVKAGIIHRFPKRVPVPTTIKPVTRDEFSGGSSSVISQGFIPTRLRSLLVLQVQQPWRLDGVSAFSVFIPAADQRHCFAHNNNPNNNDIATTR</sequence>
<evidence type="ECO:0000313" key="1">
    <source>
        <dbReference type="EMBL" id="MDR7088859.1"/>
    </source>
</evidence>
<proteinExistence type="predicted"/>
<dbReference type="RefSeq" id="WP_310069058.1">
    <property type="nucleotide sequence ID" value="NZ_JAVDVX010000001.1"/>
</dbReference>
<reference evidence="1 2" key="1">
    <citation type="submission" date="2023-07" db="EMBL/GenBank/DDBJ databases">
        <title>Sorghum-associated microbial communities from plants grown in Nebraska, USA.</title>
        <authorList>
            <person name="Schachtman D."/>
        </authorList>
    </citation>
    <scope>NUCLEOTIDE SEQUENCE [LARGE SCALE GENOMIC DNA]</scope>
    <source>
        <strain evidence="1 2">BE190</strain>
    </source>
</reference>
<accession>A0ABU1UUJ2</accession>
<comment type="caution">
    <text evidence="1">The sequence shown here is derived from an EMBL/GenBank/DDBJ whole genome shotgun (WGS) entry which is preliminary data.</text>
</comment>
<keyword evidence="2" id="KW-1185">Reference proteome</keyword>
<name>A0ABU1UUJ2_9GAMM</name>
<evidence type="ECO:0000313" key="2">
    <source>
        <dbReference type="Proteomes" id="UP001253595"/>
    </source>
</evidence>
<dbReference type="Proteomes" id="UP001253595">
    <property type="component" value="Unassembled WGS sequence"/>
</dbReference>
<organism evidence="1 2">
    <name type="scientific">Cellvibrio fibrivorans</name>
    <dbReference type="NCBI Taxonomy" id="126350"/>
    <lineage>
        <taxon>Bacteria</taxon>
        <taxon>Pseudomonadati</taxon>
        <taxon>Pseudomonadota</taxon>
        <taxon>Gammaproteobacteria</taxon>
        <taxon>Cellvibrionales</taxon>
        <taxon>Cellvibrionaceae</taxon>
        <taxon>Cellvibrio</taxon>
    </lineage>
</organism>
<protein>
    <submittedName>
        <fullName evidence="1">Uncharacterized protein</fullName>
    </submittedName>
</protein>
<dbReference type="EMBL" id="JAVDVX010000001">
    <property type="protein sequence ID" value="MDR7088859.1"/>
    <property type="molecule type" value="Genomic_DNA"/>
</dbReference>